<dbReference type="InterPro" id="IPR032710">
    <property type="entry name" value="NTF2-like_dom_sf"/>
</dbReference>
<dbReference type="PANTHER" id="PTHR38436">
    <property type="entry name" value="POLYKETIDE CYCLASE SNOAL-LIKE DOMAIN"/>
    <property type="match status" value="1"/>
</dbReference>
<evidence type="ECO:0000313" key="2">
    <source>
        <dbReference type="EMBL" id="KAI1865760.1"/>
    </source>
</evidence>
<dbReference type="AlphaFoldDB" id="A0A9P9WJ01"/>
<dbReference type="Gene3D" id="3.10.450.50">
    <property type="match status" value="1"/>
</dbReference>
<evidence type="ECO:0000313" key="3">
    <source>
        <dbReference type="Proteomes" id="UP000829685"/>
    </source>
</evidence>
<organism evidence="2 3">
    <name type="scientific">Neoarthrinium moseri</name>
    <dbReference type="NCBI Taxonomy" id="1658444"/>
    <lineage>
        <taxon>Eukaryota</taxon>
        <taxon>Fungi</taxon>
        <taxon>Dikarya</taxon>
        <taxon>Ascomycota</taxon>
        <taxon>Pezizomycotina</taxon>
        <taxon>Sordariomycetes</taxon>
        <taxon>Xylariomycetidae</taxon>
        <taxon>Amphisphaeriales</taxon>
        <taxon>Apiosporaceae</taxon>
        <taxon>Neoarthrinium</taxon>
    </lineage>
</organism>
<comment type="caution">
    <text evidence="2">The sequence shown here is derived from an EMBL/GenBank/DDBJ whole genome shotgun (WGS) entry which is preliminary data.</text>
</comment>
<protein>
    <recommendedName>
        <fullName evidence="1">SnoaL-like domain-containing protein</fullName>
    </recommendedName>
</protein>
<name>A0A9P9WJ01_9PEZI</name>
<dbReference type="PANTHER" id="PTHR38436:SF3">
    <property type="entry name" value="CARBOXYMETHYLENEBUTENOLIDASE-RELATED"/>
    <property type="match status" value="1"/>
</dbReference>
<dbReference type="Pfam" id="PF12680">
    <property type="entry name" value="SnoaL_2"/>
    <property type="match status" value="1"/>
</dbReference>
<gene>
    <name evidence="2" type="ORF">JX265_008083</name>
</gene>
<keyword evidence="3" id="KW-1185">Reference proteome</keyword>
<dbReference type="EMBL" id="JAFIMR010000021">
    <property type="protein sequence ID" value="KAI1865760.1"/>
    <property type="molecule type" value="Genomic_DNA"/>
</dbReference>
<dbReference type="InterPro" id="IPR009959">
    <property type="entry name" value="Cyclase_SnoaL-like"/>
</dbReference>
<dbReference type="InterPro" id="IPR037401">
    <property type="entry name" value="SnoaL-like"/>
</dbReference>
<reference evidence="2" key="1">
    <citation type="submission" date="2021-03" db="EMBL/GenBank/DDBJ databases">
        <title>Revisited historic fungal species revealed as producer of novel bioactive compounds through whole genome sequencing and comparative genomics.</title>
        <authorList>
            <person name="Vignolle G.A."/>
            <person name="Hochenegger N."/>
            <person name="Mach R.L."/>
            <person name="Mach-Aigner A.R."/>
            <person name="Javad Rahimi M."/>
            <person name="Salim K.A."/>
            <person name="Chan C.M."/>
            <person name="Lim L.B.L."/>
            <person name="Cai F."/>
            <person name="Druzhinina I.S."/>
            <person name="U'Ren J.M."/>
            <person name="Derntl C."/>
        </authorList>
    </citation>
    <scope>NUCLEOTIDE SEQUENCE</scope>
    <source>
        <strain evidence="2">TUCIM 5799</strain>
    </source>
</reference>
<evidence type="ECO:0000259" key="1">
    <source>
        <dbReference type="Pfam" id="PF12680"/>
    </source>
</evidence>
<proteinExistence type="predicted"/>
<dbReference type="GO" id="GO:0030638">
    <property type="term" value="P:polyketide metabolic process"/>
    <property type="evidence" value="ECO:0007669"/>
    <property type="project" value="InterPro"/>
</dbReference>
<dbReference type="Proteomes" id="UP000829685">
    <property type="component" value="Unassembled WGS sequence"/>
</dbReference>
<sequence length="410" mass="45367">MAPPPAPPLPSAKVVGIASNAFLQPPLSRRGHGPGIVMVDAGVPSAESSDTIDPLPQKKWAEEGYAVARITYQKDIQAEWAIDSALEKAADALANLESCDTKDKFALIVYGNPSEYPAGFVSKLQTAYKSSSRIVAATSFSTEWDLSFKPELVHIAGKGADVSRENTTIYAYPNVVSASFILPGATDFLYSAASVAHTRGVTFVKKHLGGPNFDLEKIWDEHTYYEFENRSVENTMATMVDEPYVNHIPTMTGGVGRERLTTFYRHHFIFSNPEDTELELVSRTIGVDRIVDEFVFCMTHNAKVDWLLPGVPPTGKKLRLPFTSIVNIRGDRLYHEHISWDQTTALIQCGLLPEYLPFPYPLEDGRTPAPGKKFEYRVPGAGWDVPAKLKDQGAAPSNEMFDWEVREVDA</sequence>
<accession>A0A9P9WJ01</accession>
<feature type="domain" description="SnoaL-like" evidence="1">
    <location>
        <begin position="224"/>
        <end position="333"/>
    </location>
</feature>
<dbReference type="SUPFAM" id="SSF54427">
    <property type="entry name" value="NTF2-like"/>
    <property type="match status" value="1"/>
</dbReference>